<accession>A0ABP8DWD0</accession>
<dbReference type="RefSeq" id="WP_345144931.1">
    <property type="nucleotide sequence ID" value="NZ_BAABAT010000145.1"/>
</dbReference>
<sequence>MKWNLRLAAAQRGVWKASQLQQMLAEHGLVISAGKMSGLWSGNPASVKLEDLDVVCAVLGCGVADLLIPEPDKVRSPETRTVTVAAAIGSTVTPRRRDGRSLPPA</sequence>
<evidence type="ECO:0000313" key="2">
    <source>
        <dbReference type="EMBL" id="GAA4264323.1"/>
    </source>
</evidence>
<proteinExistence type="predicted"/>
<dbReference type="Pfam" id="PF13443">
    <property type="entry name" value="HTH_26"/>
    <property type="match status" value="1"/>
</dbReference>
<comment type="caution">
    <text evidence="2">The sequence shown here is derived from an EMBL/GenBank/DDBJ whole genome shotgun (WGS) entry which is preliminary data.</text>
</comment>
<dbReference type="EMBL" id="BAABAT010000145">
    <property type="protein sequence ID" value="GAA4264323.1"/>
    <property type="molecule type" value="Genomic_DNA"/>
</dbReference>
<organism evidence="2 3">
    <name type="scientific">Dactylosporangium darangshiense</name>
    <dbReference type="NCBI Taxonomy" id="579108"/>
    <lineage>
        <taxon>Bacteria</taxon>
        <taxon>Bacillati</taxon>
        <taxon>Actinomycetota</taxon>
        <taxon>Actinomycetes</taxon>
        <taxon>Micromonosporales</taxon>
        <taxon>Micromonosporaceae</taxon>
        <taxon>Dactylosporangium</taxon>
    </lineage>
</organism>
<keyword evidence="3" id="KW-1185">Reference proteome</keyword>
<name>A0ABP8DWD0_9ACTN</name>
<evidence type="ECO:0000259" key="1">
    <source>
        <dbReference type="Pfam" id="PF13443"/>
    </source>
</evidence>
<reference evidence="3" key="1">
    <citation type="journal article" date="2019" name="Int. J. Syst. Evol. Microbiol.">
        <title>The Global Catalogue of Microorganisms (GCM) 10K type strain sequencing project: providing services to taxonomists for standard genome sequencing and annotation.</title>
        <authorList>
            <consortium name="The Broad Institute Genomics Platform"/>
            <consortium name="The Broad Institute Genome Sequencing Center for Infectious Disease"/>
            <person name="Wu L."/>
            <person name="Ma J."/>
        </authorList>
    </citation>
    <scope>NUCLEOTIDE SEQUENCE [LARGE SCALE GENOMIC DNA]</scope>
    <source>
        <strain evidence="3">JCM 17441</strain>
    </source>
</reference>
<protein>
    <recommendedName>
        <fullName evidence="1">HTH cro/C1-type domain-containing protein</fullName>
    </recommendedName>
</protein>
<feature type="domain" description="HTH cro/C1-type" evidence="1">
    <location>
        <begin position="4"/>
        <end position="72"/>
    </location>
</feature>
<dbReference type="InterPro" id="IPR001387">
    <property type="entry name" value="Cro/C1-type_HTH"/>
</dbReference>
<gene>
    <name evidence="2" type="ORF">GCM10022255_116890</name>
</gene>
<dbReference type="Proteomes" id="UP001500620">
    <property type="component" value="Unassembled WGS sequence"/>
</dbReference>
<evidence type="ECO:0000313" key="3">
    <source>
        <dbReference type="Proteomes" id="UP001500620"/>
    </source>
</evidence>